<feature type="transmembrane region" description="Helical" evidence="7">
    <location>
        <begin position="322"/>
        <end position="348"/>
    </location>
</feature>
<evidence type="ECO:0000256" key="3">
    <source>
        <dbReference type="ARBA" id="ARBA00022692"/>
    </source>
</evidence>
<dbReference type="InterPro" id="IPR050833">
    <property type="entry name" value="Poly_Biosynth_Transport"/>
</dbReference>
<feature type="transmembrane region" description="Helical" evidence="7">
    <location>
        <begin position="241"/>
        <end position="263"/>
    </location>
</feature>
<evidence type="ECO:0000256" key="1">
    <source>
        <dbReference type="ARBA" id="ARBA00004651"/>
    </source>
</evidence>
<sequence length="473" mass="48704">MSGVQTDAPDGARLSLHADRLLGKRLFASSSLAFLVLVAGAAVGLVVQLGTVRLIGAESFGHFAYVIAWTTVLGYISTLGFHVSLLRLLPAYQVGADWSKAGGVLRFALSGAALAGTALAMVAAVSVVAIHGAESELGRALLIGTAIIPLLSLRLVSAAAVRAYGGIISAMLPERILRDTLTFLFLALAVLSGLAVPDAVTAVSAALAAGVVMLFILRRFLIAHIPPEPARSPRLYAPREWLRPAVPLTLIMLADTLMSRAGVLIMGAHGAATEVAIYTVAVSLSLIAALPRLSIATLFAPTVSALYARKDMAGLQTLISRAALLSLAGTLTVASPLIFGAEMILNWFGPEFSAARTILIILVAGQLVAAAAGPQQHVLTMTGHEREGSRLMIAAAAGNVIIAAILYLILGMTGVAVAAALSMLGWNAGMMWCVHRRLGLRPGLASISGRPGGGSSQGSAADDLAKGNIGGER</sequence>
<feature type="transmembrane region" description="Helical" evidence="7">
    <location>
        <begin position="107"/>
        <end position="130"/>
    </location>
</feature>
<evidence type="ECO:0000256" key="7">
    <source>
        <dbReference type="SAM" id="Phobius"/>
    </source>
</evidence>
<keyword evidence="3 7" id="KW-0812">Transmembrane</keyword>
<evidence type="ECO:0000256" key="2">
    <source>
        <dbReference type="ARBA" id="ARBA00022475"/>
    </source>
</evidence>
<dbReference type="GO" id="GO:0005886">
    <property type="term" value="C:plasma membrane"/>
    <property type="evidence" value="ECO:0007669"/>
    <property type="project" value="UniProtKB-SubCell"/>
</dbReference>
<feature type="transmembrane region" description="Helical" evidence="7">
    <location>
        <begin position="275"/>
        <end position="301"/>
    </location>
</feature>
<feature type="region of interest" description="Disordered" evidence="6">
    <location>
        <begin position="449"/>
        <end position="473"/>
    </location>
</feature>
<feature type="transmembrane region" description="Helical" evidence="7">
    <location>
        <begin position="354"/>
        <end position="371"/>
    </location>
</feature>
<dbReference type="PANTHER" id="PTHR30250:SF11">
    <property type="entry name" value="O-ANTIGEN TRANSPORTER-RELATED"/>
    <property type="match status" value="1"/>
</dbReference>
<keyword evidence="9" id="KW-1185">Reference proteome</keyword>
<organism evidence="8 9">
    <name type="scientific">Tropicimonas sediminicola</name>
    <dbReference type="NCBI Taxonomy" id="1031541"/>
    <lineage>
        <taxon>Bacteria</taxon>
        <taxon>Pseudomonadati</taxon>
        <taxon>Pseudomonadota</taxon>
        <taxon>Alphaproteobacteria</taxon>
        <taxon>Rhodobacterales</taxon>
        <taxon>Roseobacteraceae</taxon>
        <taxon>Tropicimonas</taxon>
    </lineage>
</organism>
<comment type="subcellular location">
    <subcellularLocation>
        <location evidence="1">Cell membrane</location>
        <topology evidence="1">Multi-pass membrane protein</topology>
    </subcellularLocation>
</comment>
<keyword evidence="2" id="KW-1003">Cell membrane</keyword>
<evidence type="ECO:0000256" key="5">
    <source>
        <dbReference type="ARBA" id="ARBA00023136"/>
    </source>
</evidence>
<dbReference type="PANTHER" id="PTHR30250">
    <property type="entry name" value="PST FAMILY PREDICTED COLANIC ACID TRANSPORTER"/>
    <property type="match status" value="1"/>
</dbReference>
<evidence type="ECO:0000256" key="4">
    <source>
        <dbReference type="ARBA" id="ARBA00022989"/>
    </source>
</evidence>
<keyword evidence="5 7" id="KW-0472">Membrane</keyword>
<feature type="transmembrane region" description="Helical" evidence="7">
    <location>
        <begin position="202"/>
        <end position="221"/>
    </location>
</feature>
<dbReference type="InterPro" id="IPR002797">
    <property type="entry name" value="Polysacc_synth"/>
</dbReference>
<dbReference type="OrthoDB" id="9800982at2"/>
<dbReference type="Pfam" id="PF01943">
    <property type="entry name" value="Polysacc_synt"/>
    <property type="match status" value="1"/>
</dbReference>
<accession>A0A239LGH9</accession>
<dbReference type="EMBL" id="FZOY01000009">
    <property type="protein sequence ID" value="SNT28759.1"/>
    <property type="molecule type" value="Genomic_DNA"/>
</dbReference>
<evidence type="ECO:0000256" key="6">
    <source>
        <dbReference type="SAM" id="MobiDB-lite"/>
    </source>
</evidence>
<name>A0A239LGH9_9RHOB</name>
<feature type="transmembrane region" description="Helical" evidence="7">
    <location>
        <begin position="62"/>
        <end position="86"/>
    </location>
</feature>
<dbReference type="Proteomes" id="UP000198426">
    <property type="component" value="Unassembled WGS sequence"/>
</dbReference>
<feature type="transmembrane region" description="Helical" evidence="7">
    <location>
        <begin position="142"/>
        <end position="164"/>
    </location>
</feature>
<evidence type="ECO:0000313" key="8">
    <source>
        <dbReference type="EMBL" id="SNT28759.1"/>
    </source>
</evidence>
<proteinExistence type="predicted"/>
<protein>
    <submittedName>
        <fullName evidence="8">Membrane protein involved in the export of O-antigen and teichoic acid</fullName>
    </submittedName>
</protein>
<evidence type="ECO:0000313" key="9">
    <source>
        <dbReference type="Proteomes" id="UP000198426"/>
    </source>
</evidence>
<reference evidence="8 9" key="1">
    <citation type="submission" date="2017-06" db="EMBL/GenBank/DDBJ databases">
        <authorList>
            <person name="Kim H.J."/>
            <person name="Triplett B.A."/>
        </authorList>
    </citation>
    <scope>NUCLEOTIDE SEQUENCE [LARGE SCALE GENOMIC DNA]</scope>
    <source>
        <strain evidence="8 9">DSM 29339</strain>
    </source>
</reference>
<dbReference type="AlphaFoldDB" id="A0A239LGH9"/>
<gene>
    <name evidence="8" type="ORF">SAMN05421757_109180</name>
</gene>
<feature type="transmembrane region" description="Helical" evidence="7">
    <location>
        <begin position="26"/>
        <end position="50"/>
    </location>
</feature>
<keyword evidence="4 7" id="KW-1133">Transmembrane helix</keyword>
<dbReference type="RefSeq" id="WP_089234918.1">
    <property type="nucleotide sequence ID" value="NZ_FZOY01000009.1"/>
</dbReference>
<feature type="transmembrane region" description="Helical" evidence="7">
    <location>
        <begin position="176"/>
        <end position="196"/>
    </location>
</feature>